<evidence type="ECO:0000313" key="5">
    <source>
        <dbReference type="Proteomes" id="UP000430975"/>
    </source>
</evidence>
<gene>
    <name evidence="4" type="ORF">GF867_12690</name>
    <name evidence="3" type="ORF">GIY09_08690</name>
    <name evidence="2" type="ORF">GIY11_02325</name>
</gene>
<dbReference type="EMBL" id="WJQS01000007">
    <property type="protein sequence ID" value="MRI85942.1"/>
    <property type="molecule type" value="Genomic_DNA"/>
</dbReference>
<feature type="transmembrane region" description="Helical" evidence="1">
    <location>
        <begin position="35"/>
        <end position="52"/>
    </location>
</feature>
<keyword evidence="5" id="KW-1185">Reference proteome</keyword>
<name>A0A6I2GJA0_9LACT</name>
<organism evidence="3 5">
    <name type="scientific">Fundicoccus ignavus</name>
    <dbReference type="NCBI Taxonomy" id="2664442"/>
    <lineage>
        <taxon>Bacteria</taxon>
        <taxon>Bacillati</taxon>
        <taxon>Bacillota</taxon>
        <taxon>Bacilli</taxon>
        <taxon>Lactobacillales</taxon>
        <taxon>Aerococcaceae</taxon>
        <taxon>Fundicoccus</taxon>
    </lineage>
</organism>
<dbReference type="Proteomes" id="UP000430975">
    <property type="component" value="Unassembled WGS sequence"/>
</dbReference>
<dbReference type="Proteomes" id="UP000469870">
    <property type="component" value="Unassembled WGS sequence"/>
</dbReference>
<keyword evidence="1" id="KW-0812">Transmembrane</keyword>
<reference evidence="4 6" key="1">
    <citation type="submission" date="2019-11" db="EMBL/GenBank/DDBJ databases">
        <title>Characterisation of Fundicoccus ignavus gen. nov. sp. nov., a novel genus of the family Aerococcaceae from bulk tank milk.</title>
        <authorList>
            <person name="Siebert A."/>
            <person name="Huptas C."/>
            <person name="Wenning M."/>
            <person name="Scherer S."/>
            <person name="Doll E.V."/>
        </authorList>
    </citation>
    <scope>NUCLEOTIDE SEQUENCE [LARGE SCALE GENOMIC DNA]</scope>
    <source>
        <strain evidence="4 6">DSM 109652</strain>
    </source>
</reference>
<evidence type="ECO:0000313" key="6">
    <source>
        <dbReference type="Proteomes" id="UP000440066"/>
    </source>
</evidence>
<proteinExistence type="predicted"/>
<feature type="transmembrane region" description="Helical" evidence="1">
    <location>
        <begin position="12"/>
        <end position="29"/>
    </location>
</feature>
<dbReference type="RefSeq" id="WP_153833451.1">
    <property type="nucleotide sequence ID" value="NZ_WJQR01000002.1"/>
</dbReference>
<keyword evidence="1" id="KW-1133">Transmembrane helix</keyword>
<evidence type="ECO:0000313" key="4">
    <source>
        <dbReference type="EMBL" id="MRJ48403.1"/>
    </source>
</evidence>
<protein>
    <submittedName>
        <fullName evidence="3">Uncharacterized protein</fullName>
    </submittedName>
</protein>
<keyword evidence="1" id="KW-0472">Membrane</keyword>
<dbReference type="Proteomes" id="UP000440066">
    <property type="component" value="Unassembled WGS sequence"/>
</dbReference>
<feature type="transmembrane region" description="Helical" evidence="1">
    <location>
        <begin position="64"/>
        <end position="84"/>
    </location>
</feature>
<sequence length="85" mass="10060">MRRKKRFTRVRVLYIVVMLSVWLLLRMGYIESREFSLLLCGAIGSLMSWTAIEEYRERREFDFTVLMSVISAMVSFGLAIYLLVQ</sequence>
<accession>A0A6I2GJA0</accession>
<evidence type="ECO:0000313" key="7">
    <source>
        <dbReference type="Proteomes" id="UP000469870"/>
    </source>
</evidence>
<evidence type="ECO:0000313" key="2">
    <source>
        <dbReference type="EMBL" id="MRI80864.1"/>
    </source>
</evidence>
<evidence type="ECO:0000313" key="3">
    <source>
        <dbReference type="EMBL" id="MRI85942.1"/>
    </source>
</evidence>
<comment type="caution">
    <text evidence="3">The sequence shown here is derived from an EMBL/GenBank/DDBJ whole genome shotgun (WGS) entry which is preliminary data.</text>
</comment>
<dbReference type="AlphaFoldDB" id="A0A6I2GJA0"/>
<evidence type="ECO:0000256" key="1">
    <source>
        <dbReference type="SAM" id="Phobius"/>
    </source>
</evidence>
<reference evidence="5 7" key="2">
    <citation type="submission" date="2019-11" db="EMBL/GenBank/DDBJ databases">
        <title>Characterisation of Fundicoccus ignavus gen. nov. sp. nov., a novel genus of the family Aerococcaceae isolated from bulk tank milk.</title>
        <authorList>
            <person name="Siebert A."/>
            <person name="Huptas C."/>
            <person name="Wenning M."/>
            <person name="Scherer S."/>
            <person name="Doll E.V."/>
        </authorList>
    </citation>
    <scope>NUCLEOTIDE SEQUENCE [LARGE SCALE GENOMIC DNA]</scope>
    <source>
        <strain evidence="2 7">DSM 109653</strain>
        <strain evidence="3 5">WS4759</strain>
    </source>
</reference>
<dbReference type="EMBL" id="WJQT01000029">
    <property type="protein sequence ID" value="MRJ48403.1"/>
    <property type="molecule type" value="Genomic_DNA"/>
</dbReference>
<dbReference type="EMBL" id="WJQR01000002">
    <property type="protein sequence ID" value="MRI80864.1"/>
    <property type="molecule type" value="Genomic_DNA"/>
</dbReference>